<comment type="function">
    <text evidence="9 10">The RecF protein is involved in DNA metabolism; it is required for DNA replication and normal SOS inducibility. RecF binds preferentially to single-stranded, linear DNA. It also seems to bind ATP.</text>
</comment>
<evidence type="ECO:0000256" key="4">
    <source>
        <dbReference type="ARBA" id="ARBA00022490"/>
    </source>
</evidence>
<dbReference type="KEGG" id="ise:JBKA6_1400"/>
<organism evidence="12 13">
    <name type="scientific">Ichthyobacterium seriolicida</name>
    <dbReference type="NCBI Taxonomy" id="242600"/>
    <lineage>
        <taxon>Bacteria</taxon>
        <taxon>Pseudomonadati</taxon>
        <taxon>Bacteroidota</taxon>
        <taxon>Flavobacteriia</taxon>
        <taxon>Flavobacteriales</taxon>
        <taxon>Ichthyobacteriaceae</taxon>
        <taxon>Ichthyobacterium</taxon>
    </lineage>
</organism>
<proteinExistence type="inferred from homology"/>
<evidence type="ECO:0000256" key="9">
    <source>
        <dbReference type="HAMAP-Rule" id="MF_00365"/>
    </source>
</evidence>
<dbReference type="PANTHER" id="PTHR32182:SF0">
    <property type="entry name" value="DNA REPLICATION AND REPAIR PROTEIN RECF"/>
    <property type="match status" value="1"/>
</dbReference>
<dbReference type="Gene3D" id="1.20.1050.90">
    <property type="entry name" value="RecF/RecN/SMC, N-terminal domain"/>
    <property type="match status" value="1"/>
</dbReference>
<keyword evidence="5 9" id="KW-0235">DNA replication</keyword>
<dbReference type="PANTHER" id="PTHR32182">
    <property type="entry name" value="DNA REPLICATION AND REPAIR PROTEIN RECF"/>
    <property type="match status" value="1"/>
</dbReference>
<dbReference type="InterPro" id="IPR003395">
    <property type="entry name" value="RecF/RecN/SMC_N"/>
</dbReference>
<keyword evidence="9 10" id="KW-0742">SOS response</keyword>
<comment type="subcellular location">
    <subcellularLocation>
        <location evidence="1 9 10">Cytoplasm</location>
    </subcellularLocation>
</comment>
<reference evidence="12 13" key="1">
    <citation type="submission" date="2014-03" db="EMBL/GenBank/DDBJ databases">
        <title>complete genome sequence of Flavobacteriaceae bacterium JBKA-6.</title>
        <authorList>
            <person name="Takano T."/>
            <person name="Nakamura Y."/>
            <person name="Takuma S."/>
            <person name="Yasuike M."/>
            <person name="Matsuyama T."/>
            <person name="Sakai T."/>
            <person name="Fujiwara A."/>
            <person name="Kimoto K."/>
            <person name="Fukuda Y."/>
            <person name="Kondo H."/>
            <person name="Hirono I."/>
            <person name="Nakayasu C."/>
        </authorList>
    </citation>
    <scope>NUCLEOTIDE SEQUENCE [LARGE SCALE GENOMIC DNA]</scope>
    <source>
        <strain evidence="12 13">JBKA-6</strain>
    </source>
</reference>
<dbReference type="SUPFAM" id="SSF52540">
    <property type="entry name" value="P-loop containing nucleoside triphosphate hydrolases"/>
    <property type="match status" value="1"/>
</dbReference>
<dbReference type="PROSITE" id="PS00618">
    <property type="entry name" value="RECF_2"/>
    <property type="match status" value="1"/>
</dbReference>
<evidence type="ECO:0000256" key="10">
    <source>
        <dbReference type="RuleBase" id="RU000578"/>
    </source>
</evidence>
<dbReference type="GO" id="GO:0005524">
    <property type="term" value="F:ATP binding"/>
    <property type="evidence" value="ECO:0007669"/>
    <property type="project" value="UniProtKB-UniRule"/>
</dbReference>
<gene>
    <name evidence="9" type="primary">recF</name>
    <name evidence="12" type="ORF">JBKA6_1400</name>
</gene>
<sequence length="369" mass="43530">MAGQNKIFKCYMFLSQISISNFKNLANKNFKLSPNINCFVGNNGVGKTNILDAIYYLSCCKSYFNNIDVQNILHGEDFFSIEGKYKNSEDTDIILCGFQRGNKKIVKRNGKKYTKLYQHIGKIPIVIISATDRDIIEKSEMRRKFIDSIICQLDKNYIDKLVRYKKILIQRNYLLKHFASNNVFNRDNLEIYNDQLSDLSFEIHIRRKSFLEDFLPLFKEIYENISGCDEKVEIEYQSQLNHKTADILFSESIGRDMETQSTSTGIHKDDWLFSIREFPVKKNASQGQQKSFLIALKIAELYFLEKTRNIKPILLIDDIFDKLDQVRIERIINLIKRDNFGQIFISDTHYQRTEEIVKKIDKEYYMFEM</sequence>
<dbReference type="NCBIfam" id="TIGR00611">
    <property type="entry name" value="recf"/>
    <property type="match status" value="1"/>
</dbReference>
<feature type="binding site" evidence="9">
    <location>
        <begin position="41"/>
        <end position="48"/>
    </location>
    <ligand>
        <name>ATP</name>
        <dbReference type="ChEBI" id="CHEBI:30616"/>
    </ligand>
</feature>
<name>A0A1J1E361_9FLAO</name>
<dbReference type="Proteomes" id="UP000243197">
    <property type="component" value="Chromosome"/>
</dbReference>
<evidence type="ECO:0000256" key="2">
    <source>
        <dbReference type="ARBA" id="ARBA00008016"/>
    </source>
</evidence>
<evidence type="ECO:0000256" key="1">
    <source>
        <dbReference type="ARBA" id="ARBA00004496"/>
    </source>
</evidence>
<keyword evidence="4 9" id="KW-0963">Cytoplasm</keyword>
<dbReference type="EMBL" id="AP014564">
    <property type="protein sequence ID" value="BAV95413.1"/>
    <property type="molecule type" value="Genomic_DNA"/>
</dbReference>
<keyword evidence="8 9" id="KW-0238">DNA-binding</keyword>
<dbReference type="HAMAP" id="MF_00365">
    <property type="entry name" value="RecF"/>
    <property type="match status" value="1"/>
</dbReference>
<dbReference type="GO" id="GO:0005737">
    <property type="term" value="C:cytoplasm"/>
    <property type="evidence" value="ECO:0007669"/>
    <property type="project" value="UniProtKB-SubCell"/>
</dbReference>
<evidence type="ECO:0000256" key="6">
    <source>
        <dbReference type="ARBA" id="ARBA00022741"/>
    </source>
</evidence>
<dbReference type="AlphaFoldDB" id="A0A1J1E361"/>
<dbReference type="InterPro" id="IPR001238">
    <property type="entry name" value="DNA-binding_RecF"/>
</dbReference>
<keyword evidence="9 10" id="KW-0227">DNA damage</keyword>
<accession>A0A1J1E361</accession>
<evidence type="ECO:0000313" key="12">
    <source>
        <dbReference type="EMBL" id="BAV95413.1"/>
    </source>
</evidence>
<dbReference type="InterPro" id="IPR018078">
    <property type="entry name" value="DNA-binding_RecF_CS"/>
</dbReference>
<dbReference type="InterPro" id="IPR042174">
    <property type="entry name" value="RecF_2"/>
</dbReference>
<dbReference type="GO" id="GO:0006260">
    <property type="term" value="P:DNA replication"/>
    <property type="evidence" value="ECO:0007669"/>
    <property type="project" value="UniProtKB-UniRule"/>
</dbReference>
<comment type="similarity">
    <text evidence="2 9 10">Belongs to the RecF family.</text>
</comment>
<dbReference type="GO" id="GO:0000731">
    <property type="term" value="P:DNA synthesis involved in DNA repair"/>
    <property type="evidence" value="ECO:0007669"/>
    <property type="project" value="TreeGrafter"/>
</dbReference>
<protein>
    <recommendedName>
        <fullName evidence="3 9">DNA replication and repair protein RecF</fullName>
    </recommendedName>
</protein>
<dbReference type="GO" id="GO:0006302">
    <property type="term" value="P:double-strand break repair"/>
    <property type="evidence" value="ECO:0007669"/>
    <property type="project" value="TreeGrafter"/>
</dbReference>
<dbReference type="GO" id="GO:0003697">
    <property type="term" value="F:single-stranded DNA binding"/>
    <property type="evidence" value="ECO:0007669"/>
    <property type="project" value="UniProtKB-UniRule"/>
</dbReference>
<keyword evidence="7 9" id="KW-0067">ATP-binding</keyword>
<dbReference type="Gene3D" id="3.40.50.300">
    <property type="entry name" value="P-loop containing nucleotide triphosphate hydrolases"/>
    <property type="match status" value="1"/>
</dbReference>
<feature type="domain" description="RecF/RecN/SMC N-terminal" evidence="11">
    <location>
        <begin position="13"/>
        <end position="352"/>
    </location>
</feature>
<dbReference type="GO" id="GO:0009432">
    <property type="term" value="P:SOS response"/>
    <property type="evidence" value="ECO:0007669"/>
    <property type="project" value="UniProtKB-UniRule"/>
</dbReference>
<dbReference type="Pfam" id="PF02463">
    <property type="entry name" value="SMC_N"/>
    <property type="match status" value="1"/>
</dbReference>
<dbReference type="InterPro" id="IPR027417">
    <property type="entry name" value="P-loop_NTPase"/>
</dbReference>
<evidence type="ECO:0000256" key="8">
    <source>
        <dbReference type="ARBA" id="ARBA00023125"/>
    </source>
</evidence>
<keyword evidence="13" id="KW-1185">Reference proteome</keyword>
<evidence type="ECO:0000313" key="13">
    <source>
        <dbReference type="Proteomes" id="UP000243197"/>
    </source>
</evidence>
<evidence type="ECO:0000256" key="7">
    <source>
        <dbReference type="ARBA" id="ARBA00022840"/>
    </source>
</evidence>
<keyword evidence="6 9" id="KW-0547">Nucleotide-binding</keyword>
<evidence type="ECO:0000259" key="11">
    <source>
        <dbReference type="Pfam" id="PF02463"/>
    </source>
</evidence>
<evidence type="ECO:0000256" key="5">
    <source>
        <dbReference type="ARBA" id="ARBA00022705"/>
    </source>
</evidence>
<keyword evidence="9 10" id="KW-0234">DNA repair</keyword>
<evidence type="ECO:0000256" key="3">
    <source>
        <dbReference type="ARBA" id="ARBA00020170"/>
    </source>
</evidence>